<dbReference type="EMBL" id="UINC01010789">
    <property type="protein sequence ID" value="SVA47871.1"/>
    <property type="molecule type" value="Genomic_DNA"/>
</dbReference>
<dbReference type="AlphaFoldDB" id="A0A381W6D9"/>
<evidence type="ECO:0000256" key="2">
    <source>
        <dbReference type="SAM" id="MobiDB-lite"/>
    </source>
</evidence>
<gene>
    <name evidence="3" type="ORF">METZ01_LOCUS100725</name>
</gene>
<reference evidence="3" key="1">
    <citation type="submission" date="2018-05" db="EMBL/GenBank/DDBJ databases">
        <authorList>
            <person name="Lanie J.A."/>
            <person name="Ng W.-L."/>
            <person name="Kazmierczak K.M."/>
            <person name="Andrzejewski T.M."/>
            <person name="Davidsen T.M."/>
            <person name="Wayne K.J."/>
            <person name="Tettelin H."/>
            <person name="Glass J.I."/>
            <person name="Rusch D."/>
            <person name="Podicherti R."/>
            <person name="Tsui H.-C.T."/>
            <person name="Winkler M.E."/>
        </authorList>
    </citation>
    <scope>NUCLEOTIDE SEQUENCE</scope>
</reference>
<feature type="non-terminal residue" evidence="3">
    <location>
        <position position="561"/>
    </location>
</feature>
<protein>
    <submittedName>
        <fullName evidence="3">Uncharacterized protein</fullName>
    </submittedName>
</protein>
<accession>A0A381W6D9</accession>
<feature type="region of interest" description="Disordered" evidence="2">
    <location>
        <begin position="1"/>
        <end position="50"/>
    </location>
</feature>
<name>A0A381W6D9_9ZZZZ</name>
<organism evidence="3">
    <name type="scientific">marine metagenome</name>
    <dbReference type="NCBI Taxonomy" id="408172"/>
    <lineage>
        <taxon>unclassified sequences</taxon>
        <taxon>metagenomes</taxon>
        <taxon>ecological metagenomes</taxon>
    </lineage>
</organism>
<evidence type="ECO:0000313" key="3">
    <source>
        <dbReference type="EMBL" id="SVA47871.1"/>
    </source>
</evidence>
<keyword evidence="1" id="KW-0175">Coiled coil</keyword>
<feature type="coiled-coil region" evidence="1">
    <location>
        <begin position="273"/>
        <end position="300"/>
    </location>
</feature>
<proteinExistence type="predicted"/>
<sequence length="561" mass="63092">MAVNLGKYPRYRQPPPIGKNTAKAPTREQVQRINPASDPGARGGPTDVPLGAFGGGEGLVDVGSAIAEAGINDLAMLAKAKAKTETIQLDNEVGNLSRELEGLNGKIFKDPTNGHLLLDYYEKSAQKTEEYINKIKGQNHSLQFKQFFELKARNTRDIANAATTKTVGEEQDKVIGFKMDAELSASTNPPQNRADVVSMVEQNRMISERYDQILPWSVRQEKLRAADLAVIVYRSDQYFKASNWPEARRVLTVDSNAVPGALLQKDKLERLFKIDEAEKKASIEAEKKKLEDDKNRYIDLKSGLGLYDKVDKKIVEGTEGIDPKKLTHFTDQGIFRYEEDTDTWKLVPDSEAESDKQKDFKLLEDSGLYSDDELKQLQHRMLTKDLITDTERQLARIEDSDYPEDVKKALMEAIERKAAGLPEDPVLTGTNKYIAEKTQQDLAAADYKFTPREINSSDVNAIGTIVNDNFEIVREGVTTLPHGYDKVIADIKRETESLYTHGDPNDPDPKKRHLGMHEAFDIAVERYEEEFPGSLPVRLNPVERFDRIIAPINTIPEQADK</sequence>
<evidence type="ECO:0000256" key="1">
    <source>
        <dbReference type="SAM" id="Coils"/>
    </source>
</evidence>